<comment type="caution">
    <text evidence="5">The sequence shown here is derived from an EMBL/GenBank/DDBJ whole genome shotgun (WGS) entry which is preliminary data.</text>
</comment>
<gene>
    <name evidence="5" type="ORF">EMQ25_05020</name>
</gene>
<dbReference type="Gene3D" id="1.25.20.10">
    <property type="entry name" value="Bacterial muramidases"/>
    <property type="match status" value="1"/>
</dbReference>
<dbReference type="RefSeq" id="WP_127187476.1">
    <property type="nucleotide sequence ID" value="NZ_RZNJ01000002.1"/>
</dbReference>
<dbReference type="Pfam" id="PF01464">
    <property type="entry name" value="SLT"/>
    <property type="match status" value="1"/>
</dbReference>
<evidence type="ECO:0000313" key="5">
    <source>
        <dbReference type="EMBL" id="RUT32519.1"/>
    </source>
</evidence>
<name>A0A433XEI6_9HYPH</name>
<reference evidence="5 6" key="1">
    <citation type="journal article" date="2016" name="Int. J. Syst. Evol. Microbiol.">
        <title>Arsenicitalea aurantiaca gen. nov., sp. nov., a new member of the family Hyphomicrobiaceae, isolated from high-arsenic sediment.</title>
        <authorList>
            <person name="Mu Y."/>
            <person name="Zhou L."/>
            <person name="Zeng X.C."/>
            <person name="Liu L."/>
            <person name="Pan Y."/>
            <person name="Chen X."/>
            <person name="Wang J."/>
            <person name="Li S."/>
            <person name="Li W.J."/>
            <person name="Wang Y."/>
        </authorList>
    </citation>
    <scope>NUCLEOTIDE SEQUENCE [LARGE SCALE GENOMIC DNA]</scope>
    <source>
        <strain evidence="5 6">42-50</strain>
    </source>
</reference>
<keyword evidence="3" id="KW-0732">Signal</keyword>
<dbReference type="InterPro" id="IPR008258">
    <property type="entry name" value="Transglycosylase_SLT_dom_1"/>
</dbReference>
<evidence type="ECO:0000256" key="3">
    <source>
        <dbReference type="ARBA" id="ARBA00022729"/>
    </source>
</evidence>
<evidence type="ECO:0000256" key="1">
    <source>
        <dbReference type="ARBA" id="ARBA00007734"/>
    </source>
</evidence>
<dbReference type="OrthoDB" id="9815002at2"/>
<sequence>MFPMNRKPGTIATGVMAAALTLTAGGVLMLFVGQNGERPVTATAVIEPAAPAVTGTDLGPVQAKPERSAALPDPDPIVPSADHLVSGVYPPEAEVRVTTAAIDFATDPIVTGSLGYAAQPARVDAALEAIDRATAPAKGSERFAEALELLDDGKHAEAFAFAQRLTDPAERRTVQWAAIQYGAGAIDYREVLAFRDGAPEFTSTSFRTRIEQAMTRGRADHDALIAELGDGFPNTLEAQIALARAFEARGDEARAREIARTIWTENTLDQAGERRVLGALGGLLTADDHWDRAVFLMALDRAQGAERLAEHFTAEQKALMEARNAVSRKEKNARQLLDALDARWHDHPLYILSRAQRALQANLTDQAITWFGRVEGERPAATEWGFAQRDLARRLLNAGDAERAYKAIANFDSGPAGRVVESQFLAGWLALNYLKDPEAAARHFAIQDEYATLPDSITQANYWLGRARQQLGDADGADAAFAKAAHFHTVYYGQLARSELGLPAVQLREIPDLRASQLAFDGRDVVRGVRLLAENGHRTWATTLLRGFADGLEDGPQLALAAELAQTLGAANLAIAIADGAERKGVPLDDFSFPEAGIPANVKLASVDKAAVYAVTKQESLFQVDAVSHAGARGLMQLMPGTARETAERVGLPYSQSRLTSDPAYNALLGSTYLKAQLDRYQGSLVLAAAAYNAGAGNANRWIRAYGDPRTSGVDPVVWVELIPFQETRKYVQRVLGNYLVYRARLGSEPIDIKQALRRIPHA</sequence>
<dbReference type="InterPro" id="IPR023346">
    <property type="entry name" value="Lysozyme-like_dom_sf"/>
</dbReference>
<dbReference type="Proteomes" id="UP000281547">
    <property type="component" value="Unassembled WGS sequence"/>
</dbReference>
<evidence type="ECO:0000259" key="4">
    <source>
        <dbReference type="Pfam" id="PF01464"/>
    </source>
</evidence>
<proteinExistence type="inferred from homology"/>
<dbReference type="PANTHER" id="PTHR37423">
    <property type="entry name" value="SOLUBLE LYTIC MUREIN TRANSGLYCOSYLASE-RELATED"/>
    <property type="match status" value="1"/>
</dbReference>
<organism evidence="5 6">
    <name type="scientific">Arsenicitalea aurantiaca</name>
    <dbReference type="NCBI Taxonomy" id="1783274"/>
    <lineage>
        <taxon>Bacteria</taxon>
        <taxon>Pseudomonadati</taxon>
        <taxon>Pseudomonadota</taxon>
        <taxon>Alphaproteobacteria</taxon>
        <taxon>Hyphomicrobiales</taxon>
        <taxon>Devosiaceae</taxon>
        <taxon>Arsenicitalea</taxon>
    </lineage>
</organism>
<dbReference type="AlphaFoldDB" id="A0A433XEI6"/>
<dbReference type="PANTHER" id="PTHR37423:SF2">
    <property type="entry name" value="MEMBRANE-BOUND LYTIC MUREIN TRANSGLYCOSYLASE C"/>
    <property type="match status" value="1"/>
</dbReference>
<keyword evidence="6" id="KW-1185">Reference proteome</keyword>
<dbReference type="SUPFAM" id="SSF48435">
    <property type="entry name" value="Bacterial muramidases"/>
    <property type="match status" value="1"/>
</dbReference>
<dbReference type="EMBL" id="RZNJ01000002">
    <property type="protein sequence ID" value="RUT32519.1"/>
    <property type="molecule type" value="Genomic_DNA"/>
</dbReference>
<evidence type="ECO:0000313" key="6">
    <source>
        <dbReference type="Proteomes" id="UP000281547"/>
    </source>
</evidence>
<evidence type="ECO:0000256" key="2">
    <source>
        <dbReference type="ARBA" id="ARBA00009387"/>
    </source>
</evidence>
<dbReference type="Gene3D" id="1.10.530.10">
    <property type="match status" value="1"/>
</dbReference>
<feature type="domain" description="Transglycosylase SLT" evidence="4">
    <location>
        <begin position="606"/>
        <end position="708"/>
    </location>
</feature>
<dbReference type="SUPFAM" id="SSF53955">
    <property type="entry name" value="Lysozyme-like"/>
    <property type="match status" value="1"/>
</dbReference>
<comment type="similarity">
    <text evidence="1">Belongs to the transglycosylase Slt family.</text>
</comment>
<protein>
    <recommendedName>
        <fullName evidence="4">Transglycosylase SLT domain-containing protein</fullName>
    </recommendedName>
</protein>
<dbReference type="GO" id="GO:0042597">
    <property type="term" value="C:periplasmic space"/>
    <property type="evidence" value="ECO:0007669"/>
    <property type="project" value="InterPro"/>
</dbReference>
<dbReference type="GO" id="GO:0004553">
    <property type="term" value="F:hydrolase activity, hydrolyzing O-glycosyl compounds"/>
    <property type="evidence" value="ECO:0007669"/>
    <property type="project" value="InterPro"/>
</dbReference>
<comment type="similarity">
    <text evidence="2">Belongs to the virb1 family.</text>
</comment>
<accession>A0A433XEI6</accession>
<dbReference type="CDD" id="cd13401">
    <property type="entry name" value="Slt70-like"/>
    <property type="match status" value="1"/>
</dbReference>
<dbReference type="InterPro" id="IPR008939">
    <property type="entry name" value="Lytic_TGlycosylase_superhlx_U"/>
</dbReference>